<dbReference type="Proteomes" id="UP001230207">
    <property type="component" value="Unassembled WGS sequence"/>
</dbReference>
<keyword evidence="2" id="KW-1185">Reference proteome</keyword>
<accession>A0ABU0BL38</accession>
<protein>
    <submittedName>
        <fullName evidence="1">G:T-mismatch repair DNA endonuclease (Very short patch repair protein)</fullName>
    </submittedName>
</protein>
<keyword evidence="1" id="KW-0255">Endonuclease</keyword>
<dbReference type="Gene3D" id="3.40.960.10">
    <property type="entry name" value="VSR Endonuclease"/>
    <property type="match status" value="1"/>
</dbReference>
<evidence type="ECO:0000313" key="1">
    <source>
        <dbReference type="EMBL" id="MDQ0318963.1"/>
    </source>
</evidence>
<dbReference type="SUPFAM" id="SSF52980">
    <property type="entry name" value="Restriction endonuclease-like"/>
    <property type="match status" value="1"/>
</dbReference>
<gene>
    <name evidence="1" type="ORF">QO002_001101</name>
</gene>
<sequence length="47" mass="5557">MDRNVERDRKNLALLEAAGWRVLVIWECQLRDMEAVRIQIGDFLGEK</sequence>
<comment type="caution">
    <text evidence="1">The sequence shown here is derived from an EMBL/GenBank/DDBJ whole genome shotgun (WGS) entry which is preliminary data.</text>
</comment>
<dbReference type="InterPro" id="IPR011335">
    <property type="entry name" value="Restrct_endonuc-II-like"/>
</dbReference>
<keyword evidence="1" id="KW-0378">Hydrolase</keyword>
<name>A0ABU0BL38_9HYPH</name>
<organism evidence="1 2">
    <name type="scientific">Pararhizobium capsulatum DSM 1112</name>
    <dbReference type="NCBI Taxonomy" id="1121113"/>
    <lineage>
        <taxon>Bacteria</taxon>
        <taxon>Pseudomonadati</taxon>
        <taxon>Pseudomonadota</taxon>
        <taxon>Alphaproteobacteria</taxon>
        <taxon>Hyphomicrobiales</taxon>
        <taxon>Rhizobiaceae</taxon>
        <taxon>Rhizobium/Agrobacterium group</taxon>
        <taxon>Pararhizobium</taxon>
    </lineage>
</organism>
<evidence type="ECO:0000313" key="2">
    <source>
        <dbReference type="Proteomes" id="UP001230207"/>
    </source>
</evidence>
<dbReference type="GO" id="GO:0004519">
    <property type="term" value="F:endonuclease activity"/>
    <property type="evidence" value="ECO:0007669"/>
    <property type="project" value="UniProtKB-KW"/>
</dbReference>
<keyword evidence="1" id="KW-0540">Nuclease</keyword>
<reference evidence="1 2" key="1">
    <citation type="submission" date="2023-07" db="EMBL/GenBank/DDBJ databases">
        <title>Genomic Encyclopedia of Type Strains, Phase IV (KMG-IV): sequencing the most valuable type-strain genomes for metagenomic binning, comparative biology and taxonomic classification.</title>
        <authorList>
            <person name="Goeker M."/>
        </authorList>
    </citation>
    <scope>NUCLEOTIDE SEQUENCE [LARGE SCALE GENOMIC DNA]</scope>
    <source>
        <strain evidence="1 2">DSM 1112</strain>
    </source>
</reference>
<proteinExistence type="predicted"/>
<dbReference type="EMBL" id="JAUSVF010000001">
    <property type="protein sequence ID" value="MDQ0318963.1"/>
    <property type="molecule type" value="Genomic_DNA"/>
</dbReference>